<dbReference type="SUPFAM" id="SSF55394">
    <property type="entry name" value="Bactericidal permeability-increasing protein, BPI"/>
    <property type="match status" value="1"/>
</dbReference>
<evidence type="ECO:0000313" key="3">
    <source>
        <dbReference type="Proteomes" id="UP000265618"/>
    </source>
</evidence>
<gene>
    <name evidence="2" type="ORF">KIPB_009787</name>
</gene>
<feature type="non-terminal residue" evidence="2">
    <location>
        <position position="1"/>
    </location>
</feature>
<accession>A0A9K3D268</accession>
<comment type="caution">
    <text evidence="2">The sequence shown here is derived from an EMBL/GenBank/DDBJ whole genome shotgun (WGS) entry which is preliminary data.</text>
</comment>
<feature type="region of interest" description="Disordered" evidence="1">
    <location>
        <begin position="368"/>
        <end position="391"/>
    </location>
</feature>
<dbReference type="InterPro" id="IPR017943">
    <property type="entry name" value="Bactericidal_perm-incr_a/b_dom"/>
</dbReference>
<keyword evidence="3" id="KW-1185">Reference proteome</keyword>
<feature type="compositionally biased region" description="Acidic residues" evidence="1">
    <location>
        <begin position="368"/>
        <end position="382"/>
    </location>
</feature>
<dbReference type="EMBL" id="BDIP01003430">
    <property type="protein sequence ID" value="GIQ87693.1"/>
    <property type="molecule type" value="Genomic_DNA"/>
</dbReference>
<dbReference type="Gene3D" id="3.15.10.10">
    <property type="entry name" value="Bactericidal permeability-increasing protein, domain 1"/>
    <property type="match status" value="1"/>
</dbReference>
<dbReference type="Proteomes" id="UP000265618">
    <property type="component" value="Unassembled WGS sequence"/>
</dbReference>
<dbReference type="AlphaFoldDB" id="A0A9K3D268"/>
<dbReference type="PANTHER" id="PTHR10504:SF131">
    <property type="entry name" value="BPI2 DOMAIN-CONTAINING PROTEIN"/>
    <property type="match status" value="1"/>
</dbReference>
<dbReference type="GO" id="GO:0008289">
    <property type="term" value="F:lipid binding"/>
    <property type="evidence" value="ECO:0007669"/>
    <property type="project" value="InterPro"/>
</dbReference>
<proteinExistence type="predicted"/>
<evidence type="ECO:0008006" key="4">
    <source>
        <dbReference type="Google" id="ProtNLM"/>
    </source>
</evidence>
<name>A0A9K3D268_9EUKA</name>
<protein>
    <recommendedName>
        <fullName evidence="4">Lipid-binding serum glycoprotein C-terminal domain-containing protein</fullName>
    </recommendedName>
</protein>
<dbReference type="PANTHER" id="PTHR10504">
    <property type="entry name" value="BACTERICIDAL PERMEABILITY-INCREASING BPI PROTEIN-RELATED"/>
    <property type="match status" value="1"/>
</dbReference>
<sequence length="391" mass="42641">DIDTVLDLGITTVDLSIRDMAFTDFQIYGTAVTTMPDTQQLQISLDGVALSLSFSWSFRETTFPFISDHGTGTAGVTNIKGDVIAGTDFDEECGILQMSMDECVFDLGDIVVHLDGGASALYNTVLAVLIDMFQDVFTDQLDTVIASGITASINDGIMDQKPYRYLQDNVLADFRMVSPGMVVDDNYVSLQFTGYGYPGTTTDDWPQRIDDGLRPGPMGGRVNDEDMQFEVSHTVYESIYDVGISMGLMGGEVDPTLVTDPKVGVEHFVNSKILIVSYLTFQIQSMLNTAVVAPMCPGLYAAYPDQPIYLSLMPSAEVAICRDTEWRHHLVPPSQIQADPHAAPIVDDIPAHAVSSDLASLDALLGYEDDAPEEEPQEEEGSEGSFEIFCD</sequence>
<evidence type="ECO:0000313" key="2">
    <source>
        <dbReference type="EMBL" id="GIQ87693.1"/>
    </source>
</evidence>
<dbReference type="InterPro" id="IPR032942">
    <property type="entry name" value="BPI/LBP/Plunc"/>
</dbReference>
<dbReference type="OrthoDB" id="10255543at2759"/>
<reference evidence="2 3" key="1">
    <citation type="journal article" date="2018" name="PLoS ONE">
        <title>The draft genome of Kipferlia bialata reveals reductive genome evolution in fornicate parasites.</title>
        <authorList>
            <person name="Tanifuji G."/>
            <person name="Takabayashi S."/>
            <person name="Kume K."/>
            <person name="Takagi M."/>
            <person name="Nakayama T."/>
            <person name="Kamikawa R."/>
            <person name="Inagaki Y."/>
            <person name="Hashimoto T."/>
        </authorList>
    </citation>
    <scope>NUCLEOTIDE SEQUENCE [LARGE SCALE GENOMIC DNA]</scope>
    <source>
        <strain evidence="2">NY0173</strain>
    </source>
</reference>
<organism evidence="2 3">
    <name type="scientific">Kipferlia bialata</name>
    <dbReference type="NCBI Taxonomy" id="797122"/>
    <lineage>
        <taxon>Eukaryota</taxon>
        <taxon>Metamonada</taxon>
        <taxon>Carpediemonas-like organisms</taxon>
        <taxon>Kipferlia</taxon>
    </lineage>
</organism>
<evidence type="ECO:0000256" key="1">
    <source>
        <dbReference type="SAM" id="MobiDB-lite"/>
    </source>
</evidence>